<keyword evidence="1" id="KW-0472">Membrane</keyword>
<proteinExistence type="predicted"/>
<organism evidence="2">
    <name type="scientific">Paenibacillus sp. BIHB 4019</name>
    <dbReference type="NCBI Taxonomy" id="1870819"/>
    <lineage>
        <taxon>Bacteria</taxon>
        <taxon>Bacillati</taxon>
        <taxon>Bacillota</taxon>
        <taxon>Bacilli</taxon>
        <taxon>Bacillales</taxon>
        <taxon>Paenibacillaceae</taxon>
        <taxon>Paenibacillus</taxon>
    </lineage>
</organism>
<name>A0A1B2DSE6_9BACL</name>
<protein>
    <submittedName>
        <fullName evidence="2">Uncharacterized protein</fullName>
    </submittedName>
</protein>
<sequence>MSVIVTLIAAIGLSQNYLYSLIPSFEDGIAVSNFIAYWIIGDDGWSVRLFQKYSEGSIALAIGLLVIYIIVHSVELAVGRKTVRR</sequence>
<evidence type="ECO:0000313" key="2">
    <source>
        <dbReference type="EMBL" id="ANY70625.1"/>
    </source>
</evidence>
<dbReference type="AlphaFoldDB" id="A0A1B2DSE6"/>
<dbReference type="EMBL" id="CP016808">
    <property type="protein sequence ID" value="ANY70625.1"/>
    <property type="molecule type" value="Genomic_DNA"/>
</dbReference>
<feature type="transmembrane region" description="Helical" evidence="1">
    <location>
        <begin position="58"/>
        <end position="78"/>
    </location>
</feature>
<keyword evidence="1" id="KW-1133">Transmembrane helix</keyword>
<gene>
    <name evidence="2" type="ORF">BBD42_07425</name>
</gene>
<accession>A0A1B2DSE6</accession>
<reference evidence="2" key="1">
    <citation type="submission" date="2016-08" db="EMBL/GenBank/DDBJ databases">
        <title>Complete Genome Seqeunce of Paenibacillus sp. BIHB 4019 from tea rhizoplane.</title>
        <authorList>
            <person name="Thakur R."/>
            <person name="Swarnkar M.K."/>
            <person name="Gulati A."/>
        </authorList>
    </citation>
    <scope>NUCLEOTIDE SEQUENCE [LARGE SCALE GENOMIC DNA]</scope>
    <source>
        <strain evidence="2">BIHB4019</strain>
    </source>
</reference>
<evidence type="ECO:0000256" key="1">
    <source>
        <dbReference type="SAM" id="Phobius"/>
    </source>
</evidence>
<keyword evidence="1" id="KW-0812">Transmembrane</keyword>